<keyword evidence="8" id="KW-1185">Reference proteome</keyword>
<reference evidence="7 8" key="1">
    <citation type="submission" date="2018-01" db="EMBL/GenBank/DDBJ databases">
        <title>The draft genome sequence of Cohaesibacter sp. H1304.</title>
        <authorList>
            <person name="Wang N.-N."/>
            <person name="Du Z.-J."/>
        </authorList>
    </citation>
    <scope>NUCLEOTIDE SEQUENCE [LARGE SCALE GENOMIC DNA]</scope>
    <source>
        <strain evidence="7 8">H1304</strain>
    </source>
</reference>
<feature type="compositionally biased region" description="Polar residues" evidence="5">
    <location>
        <begin position="12"/>
        <end position="30"/>
    </location>
</feature>
<dbReference type="InterPro" id="IPR038665">
    <property type="entry name" value="Voltage-dep_anion_channel_sf"/>
</dbReference>
<dbReference type="Gene3D" id="1.50.10.150">
    <property type="entry name" value="Voltage-dependent anion channel"/>
    <property type="match status" value="1"/>
</dbReference>
<evidence type="ECO:0000256" key="1">
    <source>
        <dbReference type="ARBA" id="ARBA00004141"/>
    </source>
</evidence>
<evidence type="ECO:0000256" key="3">
    <source>
        <dbReference type="ARBA" id="ARBA00022989"/>
    </source>
</evidence>
<dbReference type="EMBL" id="PKUQ01000022">
    <property type="protein sequence ID" value="PLW77026.1"/>
    <property type="molecule type" value="Genomic_DNA"/>
</dbReference>
<dbReference type="AlphaFoldDB" id="A0A2N5XR77"/>
<keyword evidence="2 6" id="KW-0812">Transmembrane</keyword>
<evidence type="ECO:0000256" key="4">
    <source>
        <dbReference type="ARBA" id="ARBA00023136"/>
    </source>
</evidence>
<dbReference type="Proteomes" id="UP000234881">
    <property type="component" value="Unassembled WGS sequence"/>
</dbReference>
<evidence type="ECO:0000313" key="8">
    <source>
        <dbReference type="Proteomes" id="UP000234881"/>
    </source>
</evidence>
<proteinExistence type="predicted"/>
<feature type="transmembrane region" description="Helical" evidence="6">
    <location>
        <begin position="285"/>
        <end position="304"/>
    </location>
</feature>
<feature type="transmembrane region" description="Helical" evidence="6">
    <location>
        <begin position="310"/>
        <end position="331"/>
    </location>
</feature>
<organism evidence="7 8">
    <name type="scientific">Cohaesibacter celericrescens</name>
    <dbReference type="NCBI Taxonomy" id="2067669"/>
    <lineage>
        <taxon>Bacteria</taxon>
        <taxon>Pseudomonadati</taxon>
        <taxon>Pseudomonadota</taxon>
        <taxon>Alphaproteobacteria</taxon>
        <taxon>Hyphomicrobiales</taxon>
        <taxon>Cohaesibacteraceae</taxon>
    </lineage>
</organism>
<evidence type="ECO:0000256" key="2">
    <source>
        <dbReference type="ARBA" id="ARBA00022692"/>
    </source>
</evidence>
<feature type="transmembrane region" description="Helical" evidence="6">
    <location>
        <begin position="41"/>
        <end position="59"/>
    </location>
</feature>
<dbReference type="InterPro" id="IPR052951">
    <property type="entry name" value="Tellurite_res_ion_channel"/>
</dbReference>
<feature type="transmembrane region" description="Helical" evidence="6">
    <location>
        <begin position="226"/>
        <end position="247"/>
    </location>
</feature>
<feature type="transmembrane region" description="Helical" evidence="6">
    <location>
        <begin position="135"/>
        <end position="158"/>
    </location>
</feature>
<dbReference type="CDD" id="cd09323">
    <property type="entry name" value="TDT_SLAC1_like"/>
    <property type="match status" value="1"/>
</dbReference>
<gene>
    <name evidence="7" type="ORF">C0081_13360</name>
</gene>
<protein>
    <submittedName>
        <fullName evidence="7">C4-dicarboxylate ABC transporter</fullName>
    </submittedName>
</protein>
<dbReference type="InterPro" id="IPR004695">
    <property type="entry name" value="SLAC1/Mae1/Ssu1/TehA"/>
</dbReference>
<feature type="transmembrane region" description="Helical" evidence="6">
    <location>
        <begin position="170"/>
        <end position="189"/>
    </location>
</feature>
<dbReference type="PANTHER" id="PTHR37955:SF1">
    <property type="entry name" value="DEP DOMAIN-CONTAINING PROTEIN"/>
    <property type="match status" value="1"/>
</dbReference>
<accession>A0A2N5XR77</accession>
<name>A0A2N5XR77_9HYPH</name>
<dbReference type="PANTHER" id="PTHR37955">
    <property type="entry name" value="TELLURITE RESISTANCE PROTEIN TEHA"/>
    <property type="match status" value="1"/>
</dbReference>
<dbReference type="OrthoDB" id="958273at2"/>
<dbReference type="GO" id="GO:0046583">
    <property type="term" value="F:monoatomic cation efflux transmembrane transporter activity"/>
    <property type="evidence" value="ECO:0007669"/>
    <property type="project" value="TreeGrafter"/>
</dbReference>
<feature type="transmembrane region" description="Helical" evidence="6">
    <location>
        <begin position="253"/>
        <end position="273"/>
    </location>
</feature>
<dbReference type="RefSeq" id="WP_101534316.1">
    <property type="nucleotide sequence ID" value="NZ_JBFHIU010000049.1"/>
</dbReference>
<feature type="compositionally biased region" description="Basic and acidic residues" evidence="5">
    <location>
        <begin position="1"/>
        <end position="11"/>
    </location>
</feature>
<feature type="transmembrane region" description="Helical" evidence="6">
    <location>
        <begin position="195"/>
        <end position="214"/>
    </location>
</feature>
<feature type="transmembrane region" description="Helical" evidence="6">
    <location>
        <begin position="71"/>
        <end position="90"/>
    </location>
</feature>
<comment type="subcellular location">
    <subcellularLocation>
        <location evidence="1">Membrane</location>
        <topology evidence="1">Multi-pass membrane protein</topology>
    </subcellularLocation>
</comment>
<keyword evidence="4 6" id="KW-0472">Membrane</keyword>
<evidence type="ECO:0000256" key="6">
    <source>
        <dbReference type="SAM" id="Phobius"/>
    </source>
</evidence>
<dbReference type="Pfam" id="PF03595">
    <property type="entry name" value="SLAC1"/>
    <property type="match status" value="1"/>
</dbReference>
<evidence type="ECO:0000313" key="7">
    <source>
        <dbReference type="EMBL" id="PLW77026.1"/>
    </source>
</evidence>
<feature type="region of interest" description="Disordered" evidence="5">
    <location>
        <begin position="1"/>
        <end position="31"/>
    </location>
</feature>
<evidence type="ECO:0000256" key="5">
    <source>
        <dbReference type="SAM" id="MobiDB-lite"/>
    </source>
</evidence>
<feature type="transmembrane region" description="Helical" evidence="6">
    <location>
        <begin position="111"/>
        <end position="129"/>
    </location>
</feature>
<comment type="caution">
    <text evidence="7">The sequence shown here is derived from an EMBL/GenBank/DDBJ whole genome shotgun (WGS) entry which is preliminary data.</text>
</comment>
<dbReference type="GO" id="GO:0005886">
    <property type="term" value="C:plasma membrane"/>
    <property type="evidence" value="ECO:0007669"/>
    <property type="project" value="TreeGrafter"/>
</dbReference>
<sequence>MTHPDDGKSQETDNPSATTPSGAEDTQQNEKPSRLEHFPNSFFAMIMGLAGFTLAAERLEKSLGWAHQTSLFLLVITFTIFAVLLGLYALKAVRYPAMVIWEWNHPVRINFFPAASIGLILMGTALGPFSETLSLIVWGLGAALHIIATLAVLSTWIGHRIFESPQLNPAWFIPVVGNIIVPITASRFGFVELGWFFFSVGLVFWMVLLTLVFNRLVFHNPLPARLLPTLMILIAPPAIGFVAYVSMTGTLDTFARILFNIGAFFFLIILMQVPKLAKISFTLSWWAYSFPLAALTISTLLFAEKAQSDLHLIAGIGLFGLLILVIAGLLLRTAKAIANQQICKPE</sequence>
<keyword evidence="3 6" id="KW-1133">Transmembrane helix</keyword>